<dbReference type="AlphaFoldDB" id="A0A081PAK5"/>
<accession>A0A081PAK5</accession>
<protein>
    <submittedName>
        <fullName evidence="1">Uncharacterized protein</fullName>
    </submittedName>
</protein>
<comment type="caution">
    <text evidence="1">The sequence shown here is derived from an EMBL/GenBank/DDBJ whole genome shotgun (WGS) entry which is preliminary data.</text>
</comment>
<evidence type="ECO:0000313" key="2">
    <source>
        <dbReference type="Proteomes" id="UP000028123"/>
    </source>
</evidence>
<name>A0A081PAK5_9BACL</name>
<reference evidence="1 2" key="1">
    <citation type="submission" date="2014-06" db="EMBL/GenBank/DDBJ databases">
        <title>Draft genome sequence of Paenibacillus sp. MSt1.</title>
        <authorList>
            <person name="Aw Y.K."/>
            <person name="Ong K.S."/>
            <person name="Gan H.M."/>
            <person name="Lee S.M."/>
        </authorList>
    </citation>
    <scope>NUCLEOTIDE SEQUENCE [LARGE SCALE GENOMIC DNA]</scope>
    <source>
        <strain evidence="1 2">MSt1</strain>
    </source>
</reference>
<organism evidence="1 2">
    <name type="scientific">Paenibacillus tyrfis</name>
    <dbReference type="NCBI Taxonomy" id="1501230"/>
    <lineage>
        <taxon>Bacteria</taxon>
        <taxon>Bacillati</taxon>
        <taxon>Bacillota</taxon>
        <taxon>Bacilli</taxon>
        <taxon>Bacillales</taxon>
        <taxon>Paenibacillaceae</taxon>
        <taxon>Paenibacillus</taxon>
    </lineage>
</organism>
<proteinExistence type="predicted"/>
<sequence>MIFSLSMDPWGSCNGMTKLYDGIKLRFMAVKACVWIFGRLVAMLERSDPFQAQFAAKPIRSGQRWMR</sequence>
<evidence type="ECO:0000313" key="1">
    <source>
        <dbReference type="EMBL" id="KEQ27728.1"/>
    </source>
</evidence>
<keyword evidence="2" id="KW-1185">Reference proteome</keyword>
<dbReference type="Proteomes" id="UP000028123">
    <property type="component" value="Unassembled WGS sequence"/>
</dbReference>
<gene>
    <name evidence="1" type="ORF">ET33_13680</name>
</gene>
<dbReference type="EMBL" id="JNVM01000002">
    <property type="protein sequence ID" value="KEQ27728.1"/>
    <property type="molecule type" value="Genomic_DNA"/>
</dbReference>